<name>A0A9X4JTZ1_9FIRM</name>
<keyword evidence="2" id="KW-1185">Reference proteome</keyword>
<sequence length="50" mass="5840">MGLKTQHTASGNAYVYHEEEVLRLKIEFGLEEERGVGKEVEEQDFGDRWE</sequence>
<comment type="caution">
    <text evidence="1">The sequence shown here is derived from an EMBL/GenBank/DDBJ whole genome shotgun (WGS) entry which is preliminary data.</text>
</comment>
<dbReference type="AlphaFoldDB" id="A0A9X4JTZ1"/>
<evidence type="ECO:0000313" key="2">
    <source>
        <dbReference type="Proteomes" id="UP001154312"/>
    </source>
</evidence>
<protein>
    <submittedName>
        <fullName evidence="1">Uncharacterized protein</fullName>
    </submittedName>
</protein>
<gene>
    <name evidence="1" type="ORF">L7E55_14480</name>
</gene>
<organism evidence="1 2">
    <name type="scientific">Pelotomaculum isophthalicicum JI</name>
    <dbReference type="NCBI Taxonomy" id="947010"/>
    <lineage>
        <taxon>Bacteria</taxon>
        <taxon>Bacillati</taxon>
        <taxon>Bacillota</taxon>
        <taxon>Clostridia</taxon>
        <taxon>Eubacteriales</taxon>
        <taxon>Desulfotomaculaceae</taxon>
        <taxon>Pelotomaculum</taxon>
    </lineage>
</organism>
<dbReference type="EMBL" id="JAKOAV010000034">
    <property type="protein sequence ID" value="MDF9409549.1"/>
    <property type="molecule type" value="Genomic_DNA"/>
</dbReference>
<evidence type="ECO:0000313" key="1">
    <source>
        <dbReference type="EMBL" id="MDF9409549.1"/>
    </source>
</evidence>
<proteinExistence type="predicted"/>
<accession>A0A9X4JTZ1</accession>
<dbReference type="RefSeq" id="WP_277445027.1">
    <property type="nucleotide sequence ID" value="NZ_JAKOAV010000034.1"/>
</dbReference>
<reference evidence="1" key="1">
    <citation type="submission" date="2022-02" db="EMBL/GenBank/DDBJ databases">
        <authorList>
            <person name="Leng L."/>
        </authorList>
    </citation>
    <scope>NUCLEOTIDE SEQUENCE</scope>
    <source>
        <strain evidence="1">JI</strain>
    </source>
</reference>
<dbReference type="Proteomes" id="UP001154312">
    <property type="component" value="Unassembled WGS sequence"/>
</dbReference>